<accession>A0A067Q715</accession>
<evidence type="ECO:0000313" key="2">
    <source>
        <dbReference type="Proteomes" id="UP000027265"/>
    </source>
</evidence>
<protein>
    <submittedName>
        <fullName evidence="1">Uncharacterized protein</fullName>
    </submittedName>
</protein>
<dbReference type="InParanoid" id="A0A067Q715"/>
<name>A0A067Q715_9AGAM</name>
<dbReference type="HOGENOM" id="CLU_2038424_0_0_1"/>
<dbReference type="AlphaFoldDB" id="A0A067Q715"/>
<evidence type="ECO:0000313" key="1">
    <source>
        <dbReference type="EMBL" id="KDQ59287.1"/>
    </source>
</evidence>
<gene>
    <name evidence="1" type="ORF">JAAARDRAFT_34021</name>
</gene>
<dbReference type="EMBL" id="KL197716">
    <property type="protein sequence ID" value="KDQ59287.1"/>
    <property type="molecule type" value="Genomic_DNA"/>
</dbReference>
<sequence>MSRSRSSSPDYTRLESTSKIPVDVAKVRQPVKGTVIKTKPNAQPEFERGRRWRMDREYHLCSRTGESASGGEWRCSPSQSLCTITRHCFYSDSPETNYIPPSLPQQVASAADCSSSFWHRS</sequence>
<proteinExistence type="predicted"/>
<dbReference type="Proteomes" id="UP000027265">
    <property type="component" value="Unassembled WGS sequence"/>
</dbReference>
<organism evidence="1 2">
    <name type="scientific">Jaapia argillacea MUCL 33604</name>
    <dbReference type="NCBI Taxonomy" id="933084"/>
    <lineage>
        <taxon>Eukaryota</taxon>
        <taxon>Fungi</taxon>
        <taxon>Dikarya</taxon>
        <taxon>Basidiomycota</taxon>
        <taxon>Agaricomycotina</taxon>
        <taxon>Agaricomycetes</taxon>
        <taxon>Agaricomycetidae</taxon>
        <taxon>Jaapiales</taxon>
        <taxon>Jaapiaceae</taxon>
        <taxon>Jaapia</taxon>
    </lineage>
</organism>
<keyword evidence="2" id="KW-1185">Reference proteome</keyword>
<reference evidence="2" key="1">
    <citation type="journal article" date="2014" name="Proc. Natl. Acad. Sci. U.S.A.">
        <title>Extensive sampling of basidiomycete genomes demonstrates inadequacy of the white-rot/brown-rot paradigm for wood decay fungi.</title>
        <authorList>
            <person name="Riley R."/>
            <person name="Salamov A.A."/>
            <person name="Brown D.W."/>
            <person name="Nagy L.G."/>
            <person name="Floudas D."/>
            <person name="Held B.W."/>
            <person name="Levasseur A."/>
            <person name="Lombard V."/>
            <person name="Morin E."/>
            <person name="Otillar R."/>
            <person name="Lindquist E.A."/>
            <person name="Sun H."/>
            <person name="LaButti K.M."/>
            <person name="Schmutz J."/>
            <person name="Jabbour D."/>
            <person name="Luo H."/>
            <person name="Baker S.E."/>
            <person name="Pisabarro A.G."/>
            <person name="Walton J.D."/>
            <person name="Blanchette R.A."/>
            <person name="Henrissat B."/>
            <person name="Martin F."/>
            <person name="Cullen D."/>
            <person name="Hibbett D.S."/>
            <person name="Grigoriev I.V."/>
        </authorList>
    </citation>
    <scope>NUCLEOTIDE SEQUENCE [LARGE SCALE GENOMIC DNA]</scope>
    <source>
        <strain evidence="2">MUCL 33604</strain>
    </source>
</reference>